<evidence type="ECO:0000256" key="2">
    <source>
        <dbReference type="ARBA" id="ARBA00023098"/>
    </source>
</evidence>
<reference evidence="5" key="1">
    <citation type="journal article" date="2016" name="Nature">
        <title>The genome of the seagrass Zostera marina reveals angiosperm adaptation to the sea.</title>
        <authorList>
            <person name="Olsen J.L."/>
            <person name="Rouze P."/>
            <person name="Verhelst B."/>
            <person name="Lin Y.-C."/>
            <person name="Bayer T."/>
            <person name="Collen J."/>
            <person name="Dattolo E."/>
            <person name="De Paoli E."/>
            <person name="Dittami S."/>
            <person name="Maumus F."/>
            <person name="Michel G."/>
            <person name="Kersting A."/>
            <person name="Lauritano C."/>
            <person name="Lohaus R."/>
            <person name="Toepel M."/>
            <person name="Tonon T."/>
            <person name="Vanneste K."/>
            <person name="Amirebrahimi M."/>
            <person name="Brakel J."/>
            <person name="Bostroem C."/>
            <person name="Chovatia M."/>
            <person name="Grimwood J."/>
            <person name="Jenkins J.W."/>
            <person name="Jueterbock A."/>
            <person name="Mraz A."/>
            <person name="Stam W.T."/>
            <person name="Tice H."/>
            <person name="Bornberg-Bauer E."/>
            <person name="Green P.J."/>
            <person name="Pearson G.A."/>
            <person name="Procaccini G."/>
            <person name="Duarte C.M."/>
            <person name="Schmutz J."/>
            <person name="Reusch T.B.H."/>
            <person name="Van de Peer Y."/>
        </authorList>
    </citation>
    <scope>NUCLEOTIDE SEQUENCE [LARGE SCALE GENOMIC DNA]</scope>
    <source>
        <strain evidence="5">cv. Finnish</strain>
    </source>
</reference>
<evidence type="ECO:0000313" key="4">
    <source>
        <dbReference type="EMBL" id="KMZ58830.1"/>
    </source>
</evidence>
<organism evidence="4 5">
    <name type="scientific">Zostera marina</name>
    <name type="common">Eelgrass</name>
    <dbReference type="NCBI Taxonomy" id="29655"/>
    <lineage>
        <taxon>Eukaryota</taxon>
        <taxon>Viridiplantae</taxon>
        <taxon>Streptophyta</taxon>
        <taxon>Embryophyta</taxon>
        <taxon>Tracheophyta</taxon>
        <taxon>Spermatophyta</taxon>
        <taxon>Magnoliopsida</taxon>
        <taxon>Liliopsida</taxon>
        <taxon>Zosteraceae</taxon>
        <taxon>Zostera</taxon>
    </lineage>
</organism>
<dbReference type="GO" id="GO:0016298">
    <property type="term" value="F:lipase activity"/>
    <property type="evidence" value="ECO:0000318"/>
    <property type="project" value="GO_Central"/>
</dbReference>
<dbReference type="GO" id="GO:0016042">
    <property type="term" value="P:lipid catabolic process"/>
    <property type="evidence" value="ECO:0007669"/>
    <property type="project" value="UniProtKB-KW"/>
</dbReference>
<dbReference type="Gene3D" id="3.40.50.1820">
    <property type="entry name" value="alpha/beta hydrolase"/>
    <property type="match status" value="1"/>
</dbReference>
<dbReference type="PANTHER" id="PTHR11005">
    <property type="entry name" value="LYSOSOMAL ACID LIPASE-RELATED"/>
    <property type="match status" value="1"/>
</dbReference>
<dbReference type="Pfam" id="PF00561">
    <property type="entry name" value="Abhydrolase_1"/>
    <property type="match status" value="1"/>
</dbReference>
<keyword evidence="1" id="KW-0442">Lipid degradation</keyword>
<name>A0A0K9NS60_ZOSMR</name>
<keyword evidence="2" id="KW-0443">Lipid metabolism</keyword>
<feature type="domain" description="AB hydrolase-1" evidence="3">
    <location>
        <begin position="14"/>
        <end position="136"/>
    </location>
</feature>
<dbReference type="AlphaFoldDB" id="A0A0K9NS60"/>
<sequence>MQRISASGGAHRAPVLVQHGITMDGMSWMLNSPEESLPFILVGKGFDVWLGNTRGTKWSRRHATLNSSSKEYWNWSWDELVEYDFSATVGFVYGKTGHKLHYIGHSLGTLVALASLSEGKMVEKLRCATLLSPIAYLNHMTGLIGVLSAFSFMGEASFFIQCKIKLNQLHLYFIVSHIPSYHVLCDQSGYSIVGTGRIQCKAVRKTC</sequence>
<dbReference type="STRING" id="29655.A0A0K9NS60"/>
<keyword evidence="5" id="KW-1185">Reference proteome</keyword>
<comment type="caution">
    <text evidence="4">The sequence shown here is derived from an EMBL/GenBank/DDBJ whole genome shotgun (WGS) entry which is preliminary data.</text>
</comment>
<gene>
    <name evidence="4" type="ORF">ZOSMA_733G00030</name>
</gene>
<evidence type="ECO:0000259" key="3">
    <source>
        <dbReference type="Pfam" id="PF00561"/>
    </source>
</evidence>
<accession>A0A0K9NS60</accession>
<dbReference type="OMA" id="HETVEPN"/>
<dbReference type="InterPro" id="IPR029058">
    <property type="entry name" value="AB_hydrolase_fold"/>
</dbReference>
<evidence type="ECO:0000256" key="1">
    <source>
        <dbReference type="ARBA" id="ARBA00022963"/>
    </source>
</evidence>
<proteinExistence type="predicted"/>
<protein>
    <submittedName>
        <fullName evidence="4">Triacylglycerol lipase</fullName>
    </submittedName>
</protein>
<dbReference type="EMBL" id="LFYR01001864">
    <property type="protein sequence ID" value="KMZ58830.1"/>
    <property type="molecule type" value="Genomic_DNA"/>
</dbReference>
<dbReference type="InterPro" id="IPR000073">
    <property type="entry name" value="AB_hydrolase_1"/>
</dbReference>
<evidence type="ECO:0000313" key="5">
    <source>
        <dbReference type="Proteomes" id="UP000036987"/>
    </source>
</evidence>
<dbReference type="OrthoDB" id="9974421at2759"/>
<dbReference type="SUPFAM" id="SSF53474">
    <property type="entry name" value="alpha/beta-Hydrolases"/>
    <property type="match status" value="1"/>
</dbReference>
<dbReference type="GO" id="GO:0006629">
    <property type="term" value="P:lipid metabolic process"/>
    <property type="evidence" value="ECO:0000318"/>
    <property type="project" value="GO_Central"/>
</dbReference>
<dbReference type="Proteomes" id="UP000036987">
    <property type="component" value="Unassembled WGS sequence"/>
</dbReference>